<dbReference type="Proteomes" id="UP000515125">
    <property type="component" value="Unplaced"/>
</dbReference>
<organism evidence="2 3">
    <name type="scientific">Cyclospora cayetanensis</name>
    <dbReference type="NCBI Taxonomy" id="88456"/>
    <lineage>
        <taxon>Eukaryota</taxon>
        <taxon>Sar</taxon>
        <taxon>Alveolata</taxon>
        <taxon>Apicomplexa</taxon>
        <taxon>Conoidasida</taxon>
        <taxon>Coccidia</taxon>
        <taxon>Eucoccidiorida</taxon>
        <taxon>Eimeriorina</taxon>
        <taxon>Eimeriidae</taxon>
        <taxon>Cyclospora</taxon>
    </lineage>
</organism>
<feature type="region of interest" description="Disordered" evidence="1">
    <location>
        <begin position="147"/>
        <end position="173"/>
    </location>
</feature>
<evidence type="ECO:0000313" key="3">
    <source>
        <dbReference type="RefSeq" id="XP_026191164.1"/>
    </source>
</evidence>
<evidence type="ECO:0000256" key="1">
    <source>
        <dbReference type="SAM" id="MobiDB-lite"/>
    </source>
</evidence>
<feature type="compositionally biased region" description="Basic and acidic residues" evidence="1">
    <location>
        <begin position="84"/>
        <end position="96"/>
    </location>
</feature>
<gene>
    <name evidence="3" type="primary">LOC113146839</name>
</gene>
<protein>
    <submittedName>
        <fullName evidence="3">Caskin-1-like</fullName>
    </submittedName>
</protein>
<dbReference type="GeneID" id="113146839"/>
<keyword evidence="2" id="KW-1185">Reference proteome</keyword>
<feature type="compositionally biased region" description="Low complexity" evidence="1">
    <location>
        <begin position="380"/>
        <end position="400"/>
    </location>
</feature>
<accession>A0A6P6RUI1</accession>
<dbReference type="RefSeq" id="XP_026191164.1">
    <property type="nucleotide sequence ID" value="XM_026335379.1"/>
</dbReference>
<dbReference type="AlphaFoldDB" id="A0A6P6RUI1"/>
<feature type="region of interest" description="Disordered" evidence="1">
    <location>
        <begin position="69"/>
        <end position="134"/>
    </location>
</feature>
<reference evidence="3" key="1">
    <citation type="submission" date="2025-08" db="UniProtKB">
        <authorList>
            <consortium name="RefSeq"/>
        </authorList>
    </citation>
    <scope>IDENTIFICATION</scope>
</reference>
<feature type="region of interest" description="Disordered" evidence="1">
    <location>
        <begin position="327"/>
        <end position="406"/>
    </location>
</feature>
<name>A0A6P6RUI1_9EIME</name>
<proteinExistence type="predicted"/>
<evidence type="ECO:0000313" key="2">
    <source>
        <dbReference type="Proteomes" id="UP000515125"/>
    </source>
</evidence>
<sequence>MSLGIGCRAGGTATALHVVFRVGRCGGPSPPSSLRLQLASRQAARRCLPSPIGGGCGVVLSGGRSRFLSSSPSRIADSPPCASYHERRPVEARRSTATEGFSWRDGTAPPAEQATLERRPAQGEPGGLSRSSPPFFWRRRRRRSLCPDGKEAPLEGPPEAPPSAAFSQHGSRDVAAAVEALKGAPPGAQRVAHPGPNKCHQSPRPVQQSMALLAADHACQRCRCPAPPCVAPATRGGLPAASCAPWPCLLPASRGPLSPQLPRLWTPRPLGALSEQRRRGPREPGAAAAAAAAAAARPLEALPKASGDGGMGACTALQTQTLAQGCQHPAAAAKRKSARRASPSPGSVPQRYAAAAGRVQSSGLQQPRLGSGSPQRAHKAAATAGARATTAAAATATAAGGPHGSS</sequence>